<dbReference type="InterPro" id="IPR014776">
    <property type="entry name" value="4pyrrole_Mease_sub2"/>
</dbReference>
<keyword evidence="5" id="KW-0949">S-adenosyl-L-methionine</keyword>
<dbReference type="InterPro" id="IPR003043">
    <property type="entry name" value="Uropor_MeTrfase_CS"/>
</dbReference>
<evidence type="ECO:0000256" key="2">
    <source>
        <dbReference type="ARBA" id="ARBA00012162"/>
    </source>
</evidence>
<evidence type="ECO:0000256" key="5">
    <source>
        <dbReference type="ARBA" id="ARBA00022691"/>
    </source>
</evidence>
<dbReference type="GO" id="GO:0004851">
    <property type="term" value="F:uroporphyrin-III C-methyltransferase activity"/>
    <property type="evidence" value="ECO:0007669"/>
    <property type="project" value="UniProtKB-EC"/>
</dbReference>
<evidence type="ECO:0000256" key="1">
    <source>
        <dbReference type="ARBA" id="ARBA00005879"/>
    </source>
</evidence>
<dbReference type="SUPFAM" id="SSF53790">
    <property type="entry name" value="Tetrapyrrole methylase"/>
    <property type="match status" value="1"/>
</dbReference>
<dbReference type="NCBIfam" id="NF004790">
    <property type="entry name" value="PRK06136.1"/>
    <property type="match status" value="1"/>
</dbReference>
<name>A0A2A7S5F0_BURGA</name>
<gene>
    <name evidence="9" type="primary">cobA</name>
    <name evidence="9" type="ORF">CRM94_31700</name>
</gene>
<protein>
    <recommendedName>
        <fullName evidence="2">uroporphyrinogen-III C-methyltransferase</fullName>
        <ecNumber evidence="2">2.1.1.107</ecNumber>
    </recommendedName>
</protein>
<dbReference type="PANTHER" id="PTHR45790">
    <property type="entry name" value="SIROHEME SYNTHASE-RELATED"/>
    <property type="match status" value="1"/>
</dbReference>
<comment type="caution">
    <text evidence="9">The sequence shown here is derived from an EMBL/GenBank/DDBJ whole genome shotgun (WGS) entry which is preliminary data.</text>
</comment>
<dbReference type="UniPathway" id="UPA00262">
    <property type="reaction ID" value="UER00211"/>
</dbReference>
<dbReference type="EC" id="2.1.1.107" evidence="2"/>
<evidence type="ECO:0000313" key="9">
    <source>
        <dbReference type="EMBL" id="PEH38897.1"/>
    </source>
</evidence>
<dbReference type="EMBL" id="PDDY01000004">
    <property type="protein sequence ID" value="PEH38897.1"/>
    <property type="molecule type" value="Genomic_DNA"/>
</dbReference>
<dbReference type="FunFam" id="3.40.1010.10:FF:000001">
    <property type="entry name" value="Siroheme synthase"/>
    <property type="match status" value="1"/>
</dbReference>
<dbReference type="InterPro" id="IPR050161">
    <property type="entry name" value="Siro_Cobalamin_biosynth"/>
</dbReference>
<keyword evidence="3 9" id="KW-0489">Methyltransferase</keyword>
<dbReference type="InterPro" id="IPR014777">
    <property type="entry name" value="4pyrrole_Mease_sub1"/>
</dbReference>
<keyword evidence="6" id="KW-0627">Porphyrin biosynthesis</keyword>
<evidence type="ECO:0000313" key="10">
    <source>
        <dbReference type="Proteomes" id="UP000220629"/>
    </source>
</evidence>
<dbReference type="InterPro" id="IPR006366">
    <property type="entry name" value="CobA/CysG_C"/>
</dbReference>
<dbReference type="Proteomes" id="UP000220629">
    <property type="component" value="Unassembled WGS sequence"/>
</dbReference>
<dbReference type="InterPro" id="IPR035996">
    <property type="entry name" value="4pyrrol_Methylase_sf"/>
</dbReference>
<dbReference type="InterPro" id="IPR000878">
    <property type="entry name" value="4pyrrol_Mease"/>
</dbReference>
<comment type="similarity">
    <text evidence="1">Belongs to the precorrin methyltransferase family.</text>
</comment>
<dbReference type="Gene3D" id="3.30.950.10">
    <property type="entry name" value="Methyltransferase, Cobalt-precorrin-4 Transmethylase, Domain 2"/>
    <property type="match status" value="1"/>
</dbReference>
<dbReference type="AlphaFoldDB" id="A0A2A7S5F0"/>
<dbReference type="Gene3D" id="3.40.1010.10">
    <property type="entry name" value="Cobalt-precorrin-4 Transmethylase, Domain 1"/>
    <property type="match status" value="1"/>
</dbReference>
<comment type="pathway">
    <text evidence="7">Porphyrin-containing compound metabolism; siroheme biosynthesis; precorrin-2 from uroporphyrinogen III: step 1/1.</text>
</comment>
<dbReference type="PROSITE" id="PS00839">
    <property type="entry name" value="SUMT_1"/>
    <property type="match status" value="1"/>
</dbReference>
<dbReference type="Pfam" id="PF00590">
    <property type="entry name" value="TP_methylase"/>
    <property type="match status" value="1"/>
</dbReference>
<organism evidence="9 10">
    <name type="scientific">Burkholderia gladioli</name>
    <name type="common">Pseudomonas marginata</name>
    <name type="synonym">Phytomonas marginata</name>
    <dbReference type="NCBI Taxonomy" id="28095"/>
    <lineage>
        <taxon>Bacteria</taxon>
        <taxon>Pseudomonadati</taxon>
        <taxon>Pseudomonadota</taxon>
        <taxon>Betaproteobacteria</taxon>
        <taxon>Burkholderiales</taxon>
        <taxon>Burkholderiaceae</taxon>
        <taxon>Burkholderia</taxon>
    </lineage>
</organism>
<keyword evidence="4 9" id="KW-0808">Transferase</keyword>
<evidence type="ECO:0000256" key="4">
    <source>
        <dbReference type="ARBA" id="ARBA00022679"/>
    </source>
</evidence>
<accession>A0A2A7S5F0</accession>
<reference evidence="10" key="1">
    <citation type="submission" date="2017-09" db="EMBL/GenBank/DDBJ databases">
        <title>FDA dAtabase for Regulatory Grade micrObial Sequences (FDA-ARGOS): Supporting development and validation of Infectious Disease Dx tests.</title>
        <authorList>
            <person name="Minogue T."/>
            <person name="Wolcott M."/>
            <person name="Wasieloski L."/>
            <person name="Aguilar W."/>
            <person name="Moore D."/>
            <person name="Tallon L."/>
            <person name="Sadzewicz L."/>
            <person name="Ott S."/>
            <person name="Zhao X."/>
            <person name="Nagaraj S."/>
            <person name="Vavikolanu K."/>
            <person name="Aluvathingal J."/>
            <person name="Nadendla S."/>
            <person name="Sichtig H."/>
        </authorList>
    </citation>
    <scope>NUCLEOTIDE SEQUENCE [LARGE SCALE GENOMIC DNA]</scope>
    <source>
        <strain evidence="10">FDAARGOS_390</strain>
    </source>
</reference>
<dbReference type="NCBIfam" id="TIGR01469">
    <property type="entry name" value="cobA_cysG_Cterm"/>
    <property type="match status" value="1"/>
</dbReference>
<dbReference type="CDD" id="cd11642">
    <property type="entry name" value="SUMT"/>
    <property type="match status" value="1"/>
</dbReference>
<proteinExistence type="inferred from homology"/>
<dbReference type="GO" id="GO:0019354">
    <property type="term" value="P:siroheme biosynthetic process"/>
    <property type="evidence" value="ECO:0007669"/>
    <property type="project" value="UniProtKB-UniPathway"/>
</dbReference>
<evidence type="ECO:0000256" key="7">
    <source>
        <dbReference type="ARBA" id="ARBA00025705"/>
    </source>
</evidence>
<evidence type="ECO:0000259" key="8">
    <source>
        <dbReference type="Pfam" id="PF00590"/>
    </source>
</evidence>
<feature type="domain" description="Tetrapyrrole methylase" evidence="8">
    <location>
        <begin position="3"/>
        <end position="210"/>
    </location>
</feature>
<dbReference type="PANTHER" id="PTHR45790:SF3">
    <property type="entry name" value="S-ADENOSYL-L-METHIONINE-DEPENDENT UROPORPHYRINOGEN III METHYLTRANSFERASE, CHLOROPLASTIC"/>
    <property type="match status" value="1"/>
</dbReference>
<evidence type="ECO:0000256" key="3">
    <source>
        <dbReference type="ARBA" id="ARBA00022603"/>
    </source>
</evidence>
<sequence>MGKVYLVGAGPGADDLITLRGARVLGMADVVLHDALIEPAMLDLARPQAIRIAVGKRHGQAGVDQADINEMIVDAGRRYPVVVRLKGGDPMLYARADEEMRALEAAGLPFEIVPGITTALAGAAAIRRSLTLRGVARSVCFSTASHASGSAPGMPPLDADSHVVYMGRERASDIARQFLQAGRAPDTPVVVVESCSTHRQRILESTLHEISMGAAASWFAPSQPSLLMIGEAFGKR</sequence>
<evidence type="ECO:0000256" key="6">
    <source>
        <dbReference type="ARBA" id="ARBA00023244"/>
    </source>
</evidence>
<dbReference type="GO" id="GO:0032259">
    <property type="term" value="P:methylation"/>
    <property type="evidence" value="ECO:0007669"/>
    <property type="project" value="UniProtKB-KW"/>
</dbReference>